<reference evidence="1" key="1">
    <citation type="journal article" date="2000" name="J. Gen. Virol.">
        <title>Phylogenetic position of the Diadromus pulchellus ascovirus DNA polymerase among viruses with large double-stranded DNA genomes.</title>
        <authorList>
            <person name="Stasiak K."/>
            <person name="Demattei M.V."/>
            <person name="Federici B.A."/>
            <person name="Bigot Y."/>
        </authorList>
    </citation>
    <scope>NUCLEOTIDE SEQUENCE</scope>
</reference>
<organismHost>
    <name type="scientific">Spodoptera frugiperda</name>
    <name type="common">Fall armyworm</name>
    <dbReference type="NCBI Taxonomy" id="7108"/>
</organismHost>
<organism evidence="1">
    <name type="scientific">Spodoptera frugiperda ascovirus 1a</name>
    <name type="common">SfAV-1a</name>
    <dbReference type="NCBI Taxonomy" id="113370"/>
    <lineage>
        <taxon>Viruses</taxon>
        <taxon>Varidnaviria</taxon>
        <taxon>Bamfordvirae</taxon>
        <taxon>Nucleocytoviricota</taxon>
        <taxon>Megaviricetes</taxon>
        <taxon>Pimascovirales</taxon>
        <taxon>Pimascovirales incertae sedis</taxon>
        <taxon>Ascoviridae</taxon>
        <taxon>Ascovirus</taxon>
        <taxon>Ascovirus sfav1a</taxon>
    </lineage>
</organism>
<accession>Q9DKN0</accession>
<proteinExistence type="predicted"/>
<dbReference type="EMBL" id="AJ279828">
    <property type="protein sequence ID" value="CAC19163.1"/>
    <property type="molecule type" value="Genomic_DNA"/>
</dbReference>
<sequence length="74" mass="8727">MPCDSPGRYKRAPHNRRACVESSTSWNLRRILSDTFHNPVPDSSTRYVFVYNTPLHIDHRIYRVQQPAKQQTQT</sequence>
<protein>
    <submittedName>
        <fullName evidence="1">Uncharacterized protein</fullName>
    </submittedName>
</protein>
<name>Q9DKN0_SFAVA</name>
<evidence type="ECO:0000313" key="1">
    <source>
        <dbReference type="EMBL" id="CAC19163.1"/>
    </source>
</evidence>